<feature type="domain" description="Thioredoxin-like fold" evidence="3">
    <location>
        <begin position="64"/>
        <end position="156"/>
    </location>
</feature>
<sequence>MNSLRRHLCSVQRFSCRVHHIALLRTAWTCPNRTSSTGHAQDKSMVYVHQTGFTKPGLVPSLTPFGMKLMTYLRMVDIPYQYSKTFKLGPKGKIPWITYKGQPMGDSGLIMEFLNEEFGVDLDSQLSDKERAISRAFIKMLEENTYWGIGYDRWQENYSHLGQLFDVPSALQLFIFPTASRKVRQMLHAQGLGRHSTQEIHAIIQKDVWAASEFLGNKPYFMGEEPTAADPTVFGLFAEFLWTTPEHSHLYKLTNEQYPNIKDYCLRMKEQYWPDWDEVVGTKR</sequence>
<accession>A0A9J7LIT2</accession>
<dbReference type="SFLD" id="SFLDG01200">
    <property type="entry name" value="SUF1.1"/>
    <property type="match status" value="1"/>
</dbReference>
<dbReference type="Gene3D" id="3.40.30.10">
    <property type="entry name" value="Glutaredoxin"/>
    <property type="match status" value="1"/>
</dbReference>
<evidence type="ECO:0000313" key="4">
    <source>
        <dbReference type="Proteomes" id="UP000001554"/>
    </source>
</evidence>
<protein>
    <submittedName>
        <fullName evidence="5">Failed axon connections homolog isoform X1</fullName>
    </submittedName>
</protein>
<dbReference type="Gene3D" id="1.20.1050.10">
    <property type="match status" value="1"/>
</dbReference>
<dbReference type="SFLD" id="SFLDG01180">
    <property type="entry name" value="SUF1"/>
    <property type="match status" value="1"/>
</dbReference>
<keyword evidence="4" id="KW-1185">Reference proteome</keyword>
<dbReference type="RefSeq" id="XP_035682983.1">
    <property type="nucleotide sequence ID" value="XM_035827090.1"/>
</dbReference>
<dbReference type="GeneID" id="118420321"/>
<dbReference type="InterPro" id="IPR050931">
    <property type="entry name" value="Mito_Protein_Transport_Metaxin"/>
</dbReference>
<dbReference type="CDD" id="cd03193">
    <property type="entry name" value="GST_C_Metaxin"/>
    <property type="match status" value="1"/>
</dbReference>
<name>A0A9J7LIT2_BRAFL</name>
<dbReference type="AlphaFoldDB" id="A0A9J7LIT2"/>
<dbReference type="SUPFAM" id="SSF52833">
    <property type="entry name" value="Thioredoxin-like"/>
    <property type="match status" value="1"/>
</dbReference>
<evidence type="ECO:0000256" key="1">
    <source>
        <dbReference type="ARBA" id="ARBA00006475"/>
    </source>
</evidence>
<gene>
    <name evidence="5" type="primary">LOC118420321</name>
</gene>
<dbReference type="InterPro" id="IPR040079">
    <property type="entry name" value="Glutathione_S-Trfase"/>
</dbReference>
<dbReference type="Pfam" id="PF17171">
    <property type="entry name" value="GST_C_6"/>
    <property type="match status" value="1"/>
</dbReference>
<dbReference type="InterPro" id="IPR026928">
    <property type="entry name" value="FAX/IsoI-like"/>
</dbReference>
<feature type="domain" description="Metaxin glutathione S-transferase" evidence="2">
    <location>
        <begin position="205"/>
        <end position="268"/>
    </location>
</feature>
<dbReference type="PANTHER" id="PTHR12289">
    <property type="entry name" value="METAXIN RELATED"/>
    <property type="match status" value="1"/>
</dbReference>
<dbReference type="SUPFAM" id="SSF47616">
    <property type="entry name" value="GST C-terminal domain-like"/>
    <property type="match status" value="1"/>
</dbReference>
<comment type="similarity">
    <text evidence="1">Belongs to the FAX family.</text>
</comment>
<reference evidence="5" key="2">
    <citation type="submission" date="2025-08" db="UniProtKB">
        <authorList>
            <consortium name="RefSeq"/>
        </authorList>
    </citation>
    <scope>IDENTIFICATION</scope>
    <source>
        <strain evidence="5">S238N-H82</strain>
        <tissue evidence="5">Testes</tissue>
    </source>
</reference>
<dbReference type="OrthoDB" id="5809458at2759"/>
<dbReference type="InterPro" id="IPR033468">
    <property type="entry name" value="Metaxin_GST"/>
</dbReference>
<dbReference type="PANTHER" id="PTHR12289:SF41">
    <property type="entry name" value="FAILED AXON CONNECTIONS-RELATED"/>
    <property type="match status" value="1"/>
</dbReference>
<evidence type="ECO:0000259" key="3">
    <source>
        <dbReference type="Pfam" id="PF17172"/>
    </source>
</evidence>
<dbReference type="InterPro" id="IPR012336">
    <property type="entry name" value="Thioredoxin-like_fold"/>
</dbReference>
<dbReference type="GO" id="GO:0005737">
    <property type="term" value="C:cytoplasm"/>
    <property type="evidence" value="ECO:0000318"/>
    <property type="project" value="GO_Central"/>
</dbReference>
<dbReference type="Pfam" id="PF17172">
    <property type="entry name" value="GST_N_4"/>
    <property type="match status" value="1"/>
</dbReference>
<organism evidence="4 5">
    <name type="scientific">Branchiostoma floridae</name>
    <name type="common">Florida lancelet</name>
    <name type="synonym">Amphioxus</name>
    <dbReference type="NCBI Taxonomy" id="7739"/>
    <lineage>
        <taxon>Eukaryota</taxon>
        <taxon>Metazoa</taxon>
        <taxon>Chordata</taxon>
        <taxon>Cephalochordata</taxon>
        <taxon>Leptocardii</taxon>
        <taxon>Amphioxiformes</taxon>
        <taxon>Branchiostomatidae</taxon>
        <taxon>Branchiostoma</taxon>
    </lineage>
</organism>
<dbReference type="SFLD" id="SFLDS00019">
    <property type="entry name" value="Glutathione_Transferase_(cytos"/>
    <property type="match status" value="1"/>
</dbReference>
<proteinExistence type="inferred from homology"/>
<reference evidence="4" key="1">
    <citation type="journal article" date="2020" name="Nat. Ecol. Evol.">
        <title>Deeply conserved synteny resolves early events in vertebrate evolution.</title>
        <authorList>
            <person name="Simakov O."/>
            <person name="Marletaz F."/>
            <person name="Yue J.X."/>
            <person name="O'Connell B."/>
            <person name="Jenkins J."/>
            <person name="Brandt A."/>
            <person name="Calef R."/>
            <person name="Tung C.H."/>
            <person name="Huang T.K."/>
            <person name="Schmutz J."/>
            <person name="Satoh N."/>
            <person name="Yu J.K."/>
            <person name="Putnam N.H."/>
            <person name="Green R.E."/>
            <person name="Rokhsar D.S."/>
        </authorList>
    </citation>
    <scope>NUCLEOTIDE SEQUENCE [LARGE SCALE GENOMIC DNA]</scope>
    <source>
        <strain evidence="4">S238N-H82</strain>
    </source>
</reference>
<dbReference type="InterPro" id="IPR036282">
    <property type="entry name" value="Glutathione-S-Trfase_C_sf"/>
</dbReference>
<dbReference type="OMA" id="WDESLEM"/>
<evidence type="ECO:0000313" key="5">
    <source>
        <dbReference type="RefSeq" id="XP_035682983.1"/>
    </source>
</evidence>
<evidence type="ECO:0000259" key="2">
    <source>
        <dbReference type="Pfam" id="PF17171"/>
    </source>
</evidence>
<dbReference type="KEGG" id="bfo:118420321"/>
<dbReference type="InterPro" id="IPR036249">
    <property type="entry name" value="Thioredoxin-like_sf"/>
</dbReference>
<dbReference type="Proteomes" id="UP000001554">
    <property type="component" value="Chromosome 7"/>
</dbReference>